<feature type="domain" description="Acyl-CoA dehydrogenase/oxidase N-terminal" evidence="8">
    <location>
        <begin position="8"/>
        <end position="121"/>
    </location>
</feature>
<dbReference type="InterPro" id="IPR006091">
    <property type="entry name" value="Acyl-CoA_Oxase/DH_mid-dom"/>
</dbReference>
<dbReference type="PANTHER" id="PTHR43884:SF12">
    <property type="entry name" value="ISOVALERYL-COA DEHYDROGENASE, MITOCHONDRIAL-RELATED"/>
    <property type="match status" value="1"/>
</dbReference>
<evidence type="ECO:0000313" key="9">
    <source>
        <dbReference type="EMBL" id="GAA0634415.1"/>
    </source>
</evidence>
<evidence type="ECO:0000259" key="6">
    <source>
        <dbReference type="Pfam" id="PF00441"/>
    </source>
</evidence>
<evidence type="ECO:0000256" key="5">
    <source>
        <dbReference type="RuleBase" id="RU362125"/>
    </source>
</evidence>
<dbReference type="InterPro" id="IPR046373">
    <property type="entry name" value="Acyl-CoA_Oxase/DH_mid-dom_sf"/>
</dbReference>
<feature type="domain" description="Acyl-CoA dehydrogenase/oxidase C-terminal" evidence="6">
    <location>
        <begin position="248"/>
        <end position="387"/>
    </location>
</feature>
<keyword evidence="4 5" id="KW-0274">FAD</keyword>
<dbReference type="Pfam" id="PF02770">
    <property type="entry name" value="Acyl-CoA_dh_M"/>
    <property type="match status" value="1"/>
</dbReference>
<evidence type="ECO:0000259" key="8">
    <source>
        <dbReference type="Pfam" id="PF02771"/>
    </source>
</evidence>
<dbReference type="Proteomes" id="UP001500957">
    <property type="component" value="Unassembled WGS sequence"/>
</dbReference>
<dbReference type="InterPro" id="IPR036250">
    <property type="entry name" value="AcylCo_DH-like_C"/>
</dbReference>
<dbReference type="Gene3D" id="1.10.540.10">
    <property type="entry name" value="Acyl-CoA dehydrogenase/oxidase, N-terminal domain"/>
    <property type="match status" value="1"/>
</dbReference>
<dbReference type="Pfam" id="PF02771">
    <property type="entry name" value="Acyl-CoA_dh_N"/>
    <property type="match status" value="1"/>
</dbReference>
<evidence type="ECO:0000256" key="2">
    <source>
        <dbReference type="ARBA" id="ARBA00009347"/>
    </source>
</evidence>
<comment type="caution">
    <text evidence="9">The sequence shown here is derived from an EMBL/GenBank/DDBJ whole genome shotgun (WGS) entry which is preliminary data.</text>
</comment>
<dbReference type="InterPro" id="IPR009100">
    <property type="entry name" value="AcylCoA_DH/oxidase_NM_dom_sf"/>
</dbReference>
<evidence type="ECO:0000259" key="7">
    <source>
        <dbReference type="Pfam" id="PF02770"/>
    </source>
</evidence>
<feature type="domain" description="Acyl-CoA oxidase/dehydrogenase middle" evidence="7">
    <location>
        <begin position="131"/>
        <end position="236"/>
    </location>
</feature>
<gene>
    <name evidence="9" type="ORF">GCM10009547_43030</name>
</gene>
<keyword evidence="5" id="KW-0560">Oxidoreductase</keyword>
<evidence type="ECO:0000256" key="1">
    <source>
        <dbReference type="ARBA" id="ARBA00001974"/>
    </source>
</evidence>
<dbReference type="Gene3D" id="2.40.110.10">
    <property type="entry name" value="Butyryl-CoA Dehydrogenase, subunit A, domain 2"/>
    <property type="match status" value="1"/>
</dbReference>
<evidence type="ECO:0000313" key="10">
    <source>
        <dbReference type="Proteomes" id="UP001500957"/>
    </source>
</evidence>
<name>A0ABN1H9J4_9ACTN</name>
<reference evidence="9 10" key="1">
    <citation type="journal article" date="2019" name="Int. J. Syst. Evol. Microbiol.">
        <title>The Global Catalogue of Microorganisms (GCM) 10K type strain sequencing project: providing services to taxonomists for standard genome sequencing and annotation.</title>
        <authorList>
            <consortium name="The Broad Institute Genomics Platform"/>
            <consortium name="The Broad Institute Genome Sequencing Center for Infectious Disease"/>
            <person name="Wu L."/>
            <person name="Ma J."/>
        </authorList>
    </citation>
    <scope>NUCLEOTIDE SEQUENCE [LARGE SCALE GENOMIC DNA]</scope>
    <source>
        <strain evidence="9 10">JCM 10671</strain>
    </source>
</reference>
<dbReference type="Pfam" id="PF00441">
    <property type="entry name" value="Acyl-CoA_dh_1"/>
    <property type="match status" value="1"/>
</dbReference>
<dbReference type="InterPro" id="IPR013786">
    <property type="entry name" value="AcylCoA_DH/ox_N"/>
</dbReference>
<dbReference type="PANTHER" id="PTHR43884">
    <property type="entry name" value="ACYL-COA DEHYDROGENASE"/>
    <property type="match status" value="1"/>
</dbReference>
<keyword evidence="10" id="KW-1185">Reference proteome</keyword>
<comment type="similarity">
    <text evidence="2 5">Belongs to the acyl-CoA dehydrogenase family.</text>
</comment>
<dbReference type="SUPFAM" id="SSF47203">
    <property type="entry name" value="Acyl-CoA dehydrogenase C-terminal domain-like"/>
    <property type="match status" value="1"/>
</dbReference>
<dbReference type="InterPro" id="IPR009075">
    <property type="entry name" value="AcylCo_DH/oxidase_C"/>
</dbReference>
<dbReference type="PIRSF" id="PIRSF016578">
    <property type="entry name" value="HsaA"/>
    <property type="match status" value="1"/>
</dbReference>
<evidence type="ECO:0000256" key="3">
    <source>
        <dbReference type="ARBA" id="ARBA00022630"/>
    </source>
</evidence>
<organism evidence="9 10">
    <name type="scientific">Sporichthya brevicatena</name>
    <dbReference type="NCBI Taxonomy" id="171442"/>
    <lineage>
        <taxon>Bacteria</taxon>
        <taxon>Bacillati</taxon>
        <taxon>Actinomycetota</taxon>
        <taxon>Actinomycetes</taxon>
        <taxon>Sporichthyales</taxon>
        <taxon>Sporichthyaceae</taxon>
        <taxon>Sporichthya</taxon>
    </lineage>
</organism>
<dbReference type="InterPro" id="IPR037069">
    <property type="entry name" value="AcylCoA_DH/ox_N_sf"/>
</dbReference>
<dbReference type="EMBL" id="BAAAHE010000047">
    <property type="protein sequence ID" value="GAA0634415.1"/>
    <property type="molecule type" value="Genomic_DNA"/>
</dbReference>
<comment type="cofactor">
    <cofactor evidence="1 5">
        <name>FAD</name>
        <dbReference type="ChEBI" id="CHEBI:57692"/>
    </cofactor>
</comment>
<dbReference type="RefSeq" id="WP_344608665.1">
    <property type="nucleotide sequence ID" value="NZ_BAAAHE010000047.1"/>
</dbReference>
<proteinExistence type="inferred from homology"/>
<accession>A0ABN1H9J4</accession>
<sequence length="412" mass="43634">MTLDFALTPRQRDLRARARSVARDVLRDARSAERLATPEERFLATRPAYERLISEGFLRACLPTAVGGDNECLVDTAVVVEELFAENGSVALTLLGTVLGVTPVIVGGTPEQHKQLLAPFLETTGAPLAAFCSNEPGGSANAASPPPGEGVRTRAVRADGRWVINGRKKWVSSATGWQRDGADLLCVVCRTDENAPPESAISMIAVEKPSGVELDRVIASPGYRAHLLPEITLRDVTAPEENLLGAEGAGLRLSGASFAGASALVGLMGVGLMRSAFVHAWEFARTEHRGGTAPILTHQAVGYALADAKIAIEAVRALSLRACWSVDHREPAAAELAHSAKVFASETAVRVITDLMRVVGVDSYDDVDPLGSLLQDALALPIFAGGNVGVRRRALHALLMSPDYDPLATSET</sequence>
<protein>
    <submittedName>
        <fullName evidence="9">Acyl-CoA dehydrogenase family protein</fullName>
    </submittedName>
</protein>
<dbReference type="SUPFAM" id="SSF56645">
    <property type="entry name" value="Acyl-CoA dehydrogenase NM domain-like"/>
    <property type="match status" value="1"/>
</dbReference>
<evidence type="ECO:0000256" key="4">
    <source>
        <dbReference type="ARBA" id="ARBA00022827"/>
    </source>
</evidence>
<dbReference type="CDD" id="cd00567">
    <property type="entry name" value="ACAD"/>
    <property type="match status" value="1"/>
</dbReference>
<dbReference type="Gene3D" id="1.20.140.10">
    <property type="entry name" value="Butyryl-CoA Dehydrogenase, subunit A, domain 3"/>
    <property type="match status" value="1"/>
</dbReference>
<keyword evidence="3 5" id="KW-0285">Flavoprotein</keyword>